<dbReference type="Pfam" id="PF00172">
    <property type="entry name" value="Zn_clus"/>
    <property type="match status" value="1"/>
</dbReference>
<dbReference type="GeneID" id="30987324"/>
<protein>
    <recommendedName>
        <fullName evidence="8">Zn(2)-C6 fungal-type domain-containing protein</fullName>
    </recommendedName>
</protein>
<gene>
    <name evidence="9" type="ORF">CYBJADRAFT_130599</name>
</gene>
<dbReference type="CDD" id="cd00067">
    <property type="entry name" value="GAL4"/>
    <property type="match status" value="1"/>
</dbReference>
<keyword evidence="1" id="KW-0479">Metal-binding</keyword>
<evidence type="ECO:0000259" key="8">
    <source>
        <dbReference type="PROSITE" id="PS50048"/>
    </source>
</evidence>
<keyword evidence="3" id="KW-0805">Transcription regulation</keyword>
<evidence type="ECO:0000313" key="9">
    <source>
        <dbReference type="EMBL" id="ODV71880.1"/>
    </source>
</evidence>
<evidence type="ECO:0000256" key="2">
    <source>
        <dbReference type="ARBA" id="ARBA00022833"/>
    </source>
</evidence>
<dbReference type="PANTHER" id="PTHR47171:SF3">
    <property type="entry name" value="FARA-RELATED"/>
    <property type="match status" value="1"/>
</dbReference>
<evidence type="ECO:0000256" key="3">
    <source>
        <dbReference type="ARBA" id="ARBA00023015"/>
    </source>
</evidence>
<dbReference type="Pfam" id="PF04082">
    <property type="entry name" value="Fungal_trans"/>
    <property type="match status" value="1"/>
</dbReference>
<dbReference type="GO" id="GO:0000981">
    <property type="term" value="F:DNA-binding transcription factor activity, RNA polymerase II-specific"/>
    <property type="evidence" value="ECO:0007669"/>
    <property type="project" value="InterPro"/>
</dbReference>
<keyword evidence="2" id="KW-0862">Zinc</keyword>
<keyword evidence="10" id="KW-1185">Reference proteome</keyword>
<dbReference type="RefSeq" id="XP_020068919.1">
    <property type="nucleotide sequence ID" value="XM_020212928.1"/>
</dbReference>
<proteinExistence type="predicted"/>
<dbReference type="PROSITE" id="PS50048">
    <property type="entry name" value="ZN2_CY6_FUNGAL_2"/>
    <property type="match status" value="1"/>
</dbReference>
<sequence length="617" mass="69751">MDNKEESNTPAKKEKKHSVKFKRNRSSRACEVCHSRKVRCDATLHIPCTNCLTFGCECKFPERKERKNASKKRKLEAAKLQDSKAPVPGGGVAANNNNNGNNVKPSPLVGAGSTTAGPSNTTTGSSSKRRNEPLAAISARSARIDSQKLVKKNTNTFSYHGRSSTAKLLTDNLDRDPHLKICDFIPPSLRSTMEKTRLNLDTVQMEILRLRGAFHLPEKHLCDDLINSFFEHIYPMEPIINKQIFMEDYQNGTVSLLLLQSVLLAGSRMSTNPLIFDSDGSNYLASATFYQRAKALYDANFETDEVAVVQSLILFSRFWEGVDDILGNSFYWTRIAIIVAQGYGFNRNLARASKYTEERVRICKIIWWDLYIKDMSVSVAFGRPRSILLEDCDVPMLQLEDFTPDLSRKDAEAFIQMIRLSEIMSIVLQEQYSVRAEKFKRHRDQLVITHCDMIMSSWRNNLPPALQYSPTKHDSLPVSILNLYYYYAVCLAHRSTMVRSATLNGKQYPSEGIVFKASRIIADIVSKLLKSGDIKYCHAMTIPIFFIAAMTFLCHMDSQNSAIAKSAKIGFAICDDALNEVGRNHMVASLIRYELDKFIKDPKAREKLVSSLARKNE</sequence>
<evidence type="ECO:0000256" key="1">
    <source>
        <dbReference type="ARBA" id="ARBA00022723"/>
    </source>
</evidence>
<dbReference type="Gene3D" id="4.10.240.10">
    <property type="entry name" value="Zn(2)-C6 fungal-type DNA-binding domain"/>
    <property type="match status" value="1"/>
</dbReference>
<dbReference type="OMA" id="SACKRCK"/>
<dbReference type="GO" id="GO:0008270">
    <property type="term" value="F:zinc ion binding"/>
    <property type="evidence" value="ECO:0007669"/>
    <property type="project" value="InterPro"/>
</dbReference>
<dbReference type="SMART" id="SM00906">
    <property type="entry name" value="Fungal_trans"/>
    <property type="match status" value="1"/>
</dbReference>
<keyword evidence="6" id="KW-0539">Nucleus</keyword>
<dbReference type="InterPro" id="IPR007219">
    <property type="entry name" value="XnlR_reg_dom"/>
</dbReference>
<dbReference type="GO" id="GO:0006351">
    <property type="term" value="P:DNA-templated transcription"/>
    <property type="evidence" value="ECO:0007669"/>
    <property type="project" value="InterPro"/>
</dbReference>
<reference evidence="9 10" key="1">
    <citation type="journal article" date="2016" name="Proc. Natl. Acad. Sci. U.S.A.">
        <title>Comparative genomics of biotechnologically important yeasts.</title>
        <authorList>
            <person name="Riley R."/>
            <person name="Haridas S."/>
            <person name="Wolfe K.H."/>
            <person name="Lopes M.R."/>
            <person name="Hittinger C.T."/>
            <person name="Goeker M."/>
            <person name="Salamov A.A."/>
            <person name="Wisecaver J.H."/>
            <person name="Long T.M."/>
            <person name="Calvey C.H."/>
            <person name="Aerts A.L."/>
            <person name="Barry K.W."/>
            <person name="Choi C."/>
            <person name="Clum A."/>
            <person name="Coughlan A.Y."/>
            <person name="Deshpande S."/>
            <person name="Douglass A.P."/>
            <person name="Hanson S.J."/>
            <person name="Klenk H.-P."/>
            <person name="LaButti K.M."/>
            <person name="Lapidus A."/>
            <person name="Lindquist E.A."/>
            <person name="Lipzen A.M."/>
            <person name="Meier-Kolthoff J.P."/>
            <person name="Ohm R.A."/>
            <person name="Otillar R.P."/>
            <person name="Pangilinan J.L."/>
            <person name="Peng Y."/>
            <person name="Rokas A."/>
            <person name="Rosa C.A."/>
            <person name="Scheuner C."/>
            <person name="Sibirny A.A."/>
            <person name="Slot J.C."/>
            <person name="Stielow J.B."/>
            <person name="Sun H."/>
            <person name="Kurtzman C.P."/>
            <person name="Blackwell M."/>
            <person name="Grigoriev I.V."/>
            <person name="Jeffries T.W."/>
        </authorList>
    </citation>
    <scope>NUCLEOTIDE SEQUENCE [LARGE SCALE GENOMIC DNA]</scope>
    <source>
        <strain evidence="10">ATCC 18201 / CBS 1600 / BCRC 20928 / JCM 3617 / NBRC 0987 / NRRL Y-1542</strain>
    </source>
</reference>
<keyword evidence="4" id="KW-0238">DNA-binding</keyword>
<feature type="region of interest" description="Disordered" evidence="7">
    <location>
        <begin position="65"/>
        <end position="133"/>
    </location>
</feature>
<dbReference type="SUPFAM" id="SSF57701">
    <property type="entry name" value="Zn2/Cys6 DNA-binding domain"/>
    <property type="match status" value="1"/>
</dbReference>
<feature type="non-terminal residue" evidence="9">
    <location>
        <position position="617"/>
    </location>
</feature>
<dbReference type="OrthoDB" id="5121955at2759"/>
<dbReference type="AlphaFoldDB" id="A0A1E4RXC5"/>
<feature type="compositionally biased region" description="Low complexity" evidence="7">
    <location>
        <begin position="93"/>
        <end position="105"/>
    </location>
</feature>
<evidence type="ECO:0000256" key="5">
    <source>
        <dbReference type="ARBA" id="ARBA00023163"/>
    </source>
</evidence>
<dbReference type="PANTHER" id="PTHR47171">
    <property type="entry name" value="FARA-RELATED"/>
    <property type="match status" value="1"/>
</dbReference>
<dbReference type="PROSITE" id="PS00463">
    <property type="entry name" value="ZN2_CY6_FUNGAL_1"/>
    <property type="match status" value="1"/>
</dbReference>
<keyword evidence="5" id="KW-0804">Transcription</keyword>
<organism evidence="9 10">
    <name type="scientific">Cyberlindnera jadinii (strain ATCC 18201 / CBS 1600 / BCRC 20928 / JCM 3617 / NBRC 0987 / NRRL Y-1542)</name>
    <name type="common">Torula yeast</name>
    <name type="synonym">Candida utilis</name>
    <dbReference type="NCBI Taxonomy" id="983966"/>
    <lineage>
        <taxon>Eukaryota</taxon>
        <taxon>Fungi</taxon>
        <taxon>Dikarya</taxon>
        <taxon>Ascomycota</taxon>
        <taxon>Saccharomycotina</taxon>
        <taxon>Saccharomycetes</taxon>
        <taxon>Phaffomycetales</taxon>
        <taxon>Phaffomycetaceae</taxon>
        <taxon>Cyberlindnera</taxon>
    </lineage>
</organism>
<feature type="region of interest" description="Disordered" evidence="7">
    <location>
        <begin position="1"/>
        <end position="21"/>
    </location>
</feature>
<dbReference type="EMBL" id="KV453937">
    <property type="protein sequence ID" value="ODV71880.1"/>
    <property type="molecule type" value="Genomic_DNA"/>
</dbReference>
<evidence type="ECO:0000313" key="10">
    <source>
        <dbReference type="Proteomes" id="UP000094389"/>
    </source>
</evidence>
<dbReference type="STRING" id="983966.A0A1E4RXC5"/>
<dbReference type="InterPro" id="IPR036864">
    <property type="entry name" value="Zn2-C6_fun-type_DNA-bd_sf"/>
</dbReference>
<dbReference type="GO" id="GO:0003677">
    <property type="term" value="F:DNA binding"/>
    <property type="evidence" value="ECO:0007669"/>
    <property type="project" value="UniProtKB-KW"/>
</dbReference>
<dbReference type="InterPro" id="IPR001138">
    <property type="entry name" value="Zn2Cys6_DnaBD"/>
</dbReference>
<dbReference type="SMART" id="SM00066">
    <property type="entry name" value="GAL4"/>
    <property type="match status" value="1"/>
</dbReference>
<dbReference type="InterPro" id="IPR052073">
    <property type="entry name" value="Amide_Lactam_Regulators"/>
</dbReference>
<feature type="compositionally biased region" description="Polar residues" evidence="7">
    <location>
        <begin position="112"/>
        <end position="126"/>
    </location>
</feature>
<dbReference type="Proteomes" id="UP000094389">
    <property type="component" value="Unassembled WGS sequence"/>
</dbReference>
<evidence type="ECO:0000256" key="4">
    <source>
        <dbReference type="ARBA" id="ARBA00023125"/>
    </source>
</evidence>
<name>A0A1E4RXC5_CYBJN</name>
<evidence type="ECO:0000256" key="7">
    <source>
        <dbReference type="SAM" id="MobiDB-lite"/>
    </source>
</evidence>
<feature type="domain" description="Zn(2)-C6 fungal-type" evidence="8">
    <location>
        <begin position="29"/>
        <end position="60"/>
    </location>
</feature>
<evidence type="ECO:0000256" key="6">
    <source>
        <dbReference type="ARBA" id="ARBA00023242"/>
    </source>
</evidence>
<accession>A0A1E4RXC5</accession>
<dbReference type="CDD" id="cd12148">
    <property type="entry name" value="fungal_TF_MHR"/>
    <property type="match status" value="1"/>
</dbReference>